<name>K2QDQ5_9LACT</name>
<accession>K2QDQ5</accession>
<sequence>MKKTNRGATKITYLFVCGLVLLSFSLTGPGAQSTSEAAEVLNPLSPESKVTPQEPEAIPAPKPPLKTEEPKKEPLKPVHKEEDKKEEKKKGKTRKKKIFFAPDTTVALENSQKVRILDGESSLTTSTGKVLSCMSGRLLFGTR</sequence>
<feature type="chain" id="PRO_5039596069" evidence="2">
    <location>
        <begin position="29"/>
        <end position="143"/>
    </location>
</feature>
<dbReference type="EMBL" id="AMQS01000013">
    <property type="protein sequence ID" value="EKF51522.1"/>
    <property type="molecule type" value="Genomic_DNA"/>
</dbReference>
<organism evidence="3 4">
    <name type="scientific">Lactococcus garvieae DCC43</name>
    <dbReference type="NCBI Taxonomy" id="1231377"/>
    <lineage>
        <taxon>Bacteria</taxon>
        <taxon>Bacillati</taxon>
        <taxon>Bacillota</taxon>
        <taxon>Bacilli</taxon>
        <taxon>Lactobacillales</taxon>
        <taxon>Streptococcaceae</taxon>
        <taxon>Lactococcus</taxon>
    </lineage>
</organism>
<dbReference type="RefSeq" id="WP_003135584.1">
    <property type="nucleotide sequence ID" value="NZ_AMQS01000013.1"/>
</dbReference>
<dbReference type="AlphaFoldDB" id="K2QDQ5"/>
<reference evidence="3 4" key="1">
    <citation type="journal article" date="2012" name="J. Bacteriol.">
        <title>Genome Sequence of the Bacteriocin-Producing Strain Lactococcus garvieae DCC43.</title>
        <authorList>
            <person name="Gabrielsen C."/>
            <person name="Brede D.A."/>
            <person name="Hernandez P.E."/>
            <person name="Nes I.F."/>
            <person name="Diep D.B."/>
        </authorList>
    </citation>
    <scope>NUCLEOTIDE SEQUENCE [LARGE SCALE GENOMIC DNA]</scope>
    <source>
        <strain evidence="3 4">DCC43</strain>
    </source>
</reference>
<keyword evidence="2" id="KW-0732">Signal</keyword>
<feature type="signal peptide" evidence="2">
    <location>
        <begin position="1"/>
        <end position="28"/>
    </location>
</feature>
<gene>
    <name evidence="3" type="ORF">C426_1109</name>
</gene>
<feature type="compositionally biased region" description="Basic and acidic residues" evidence="1">
    <location>
        <begin position="65"/>
        <end position="89"/>
    </location>
</feature>
<evidence type="ECO:0000313" key="3">
    <source>
        <dbReference type="EMBL" id="EKF51522.1"/>
    </source>
</evidence>
<evidence type="ECO:0000256" key="1">
    <source>
        <dbReference type="SAM" id="MobiDB-lite"/>
    </source>
</evidence>
<evidence type="ECO:0000313" key="4">
    <source>
        <dbReference type="Proteomes" id="UP000006787"/>
    </source>
</evidence>
<proteinExistence type="predicted"/>
<feature type="region of interest" description="Disordered" evidence="1">
    <location>
        <begin position="32"/>
        <end position="96"/>
    </location>
</feature>
<evidence type="ECO:0000256" key="2">
    <source>
        <dbReference type="SAM" id="SignalP"/>
    </source>
</evidence>
<comment type="caution">
    <text evidence="3">The sequence shown here is derived from an EMBL/GenBank/DDBJ whole genome shotgun (WGS) entry which is preliminary data.</text>
</comment>
<dbReference type="Proteomes" id="UP000006787">
    <property type="component" value="Unassembled WGS sequence"/>
</dbReference>
<protein>
    <submittedName>
        <fullName evidence="3">Uncharacterized protein</fullName>
    </submittedName>
</protein>
<dbReference type="PATRIC" id="fig|1231377.3.peg.1107"/>